<evidence type="ECO:0000256" key="4">
    <source>
        <dbReference type="ARBA" id="ARBA00023316"/>
    </source>
</evidence>
<feature type="domain" description="N-acetylmuramoyl-L-alanine amidase" evidence="5">
    <location>
        <begin position="19"/>
        <end position="157"/>
    </location>
</feature>
<dbReference type="GO" id="GO:0008745">
    <property type="term" value="F:N-acetylmuramoyl-L-alanine amidase activity"/>
    <property type="evidence" value="ECO:0007669"/>
    <property type="project" value="UniProtKB-EC"/>
</dbReference>
<dbReference type="InterPro" id="IPR002502">
    <property type="entry name" value="Amidase_domain"/>
</dbReference>
<sequence length="190" mass="21731">MPRMDANPPNITIEPLPYEEALDARPRSSIQGVVIHCTETPDLETAREFGERVLYTSGTGNSGHYYIDLDGSIHQFVDIERVAHHVRGYNQQTIGIELVNPGRFPRWYDHDHQSMVHPYPQAQIDALMDLLARLRHELPDLAWIAGHEDLDTEQVPAANNPKQLIYRKRDPGPLFPWPRVIEAGWTRLGD</sequence>
<keyword evidence="4" id="KW-0961">Cell wall biogenesis/degradation</keyword>
<comment type="caution">
    <text evidence="6">The sequence shown here is derived from an EMBL/GenBank/DDBJ whole genome shotgun (WGS) entry which is preliminary data.</text>
</comment>
<dbReference type="Proteomes" id="UP000613768">
    <property type="component" value="Unassembled WGS sequence"/>
</dbReference>
<dbReference type="EC" id="3.5.1.28" evidence="2"/>
<evidence type="ECO:0000313" key="6">
    <source>
        <dbReference type="EMBL" id="MBD8527498.1"/>
    </source>
</evidence>
<dbReference type="PANTHER" id="PTHR30417:SF1">
    <property type="entry name" value="N-ACETYLMURAMOYL-L-ALANINE AMIDASE AMID"/>
    <property type="match status" value="1"/>
</dbReference>
<accession>A0AAW3ZP47</accession>
<dbReference type="Pfam" id="PF01510">
    <property type="entry name" value="Amidase_2"/>
    <property type="match status" value="1"/>
</dbReference>
<evidence type="ECO:0000256" key="2">
    <source>
        <dbReference type="ARBA" id="ARBA00011901"/>
    </source>
</evidence>
<dbReference type="AlphaFoldDB" id="A0AAW3ZP47"/>
<dbReference type="GO" id="GO:0009254">
    <property type="term" value="P:peptidoglycan turnover"/>
    <property type="evidence" value="ECO:0007669"/>
    <property type="project" value="TreeGrafter"/>
</dbReference>
<gene>
    <name evidence="6" type="ORF">IFO71_17280</name>
</gene>
<evidence type="ECO:0000313" key="7">
    <source>
        <dbReference type="Proteomes" id="UP000613768"/>
    </source>
</evidence>
<keyword evidence="3" id="KW-0378">Hydrolase</keyword>
<organism evidence="6 7">
    <name type="scientific">Pseudomarimonas arenosa</name>
    <dbReference type="NCBI Taxonomy" id="2774145"/>
    <lineage>
        <taxon>Bacteria</taxon>
        <taxon>Pseudomonadati</taxon>
        <taxon>Pseudomonadota</taxon>
        <taxon>Gammaproteobacteria</taxon>
        <taxon>Lysobacterales</taxon>
        <taxon>Lysobacteraceae</taxon>
        <taxon>Pseudomarimonas</taxon>
    </lineage>
</organism>
<dbReference type="GO" id="GO:0071555">
    <property type="term" value="P:cell wall organization"/>
    <property type="evidence" value="ECO:0007669"/>
    <property type="project" value="UniProtKB-KW"/>
</dbReference>
<comment type="catalytic activity">
    <reaction evidence="1">
        <text>Hydrolyzes the link between N-acetylmuramoyl residues and L-amino acid residues in certain cell-wall glycopeptides.</text>
        <dbReference type="EC" id="3.5.1.28"/>
    </reaction>
</comment>
<dbReference type="GO" id="GO:0019867">
    <property type="term" value="C:outer membrane"/>
    <property type="evidence" value="ECO:0007669"/>
    <property type="project" value="TreeGrafter"/>
</dbReference>
<dbReference type="SUPFAM" id="SSF55846">
    <property type="entry name" value="N-acetylmuramoyl-L-alanine amidase-like"/>
    <property type="match status" value="1"/>
</dbReference>
<evidence type="ECO:0000256" key="3">
    <source>
        <dbReference type="ARBA" id="ARBA00022801"/>
    </source>
</evidence>
<evidence type="ECO:0000259" key="5">
    <source>
        <dbReference type="SMART" id="SM00644"/>
    </source>
</evidence>
<keyword evidence="7" id="KW-1185">Reference proteome</keyword>
<dbReference type="CDD" id="cd06583">
    <property type="entry name" value="PGRP"/>
    <property type="match status" value="1"/>
</dbReference>
<evidence type="ECO:0000256" key="1">
    <source>
        <dbReference type="ARBA" id="ARBA00001561"/>
    </source>
</evidence>
<dbReference type="EMBL" id="JACYTR010000054">
    <property type="protein sequence ID" value="MBD8527498.1"/>
    <property type="molecule type" value="Genomic_DNA"/>
</dbReference>
<dbReference type="SMART" id="SM00644">
    <property type="entry name" value="Ami_2"/>
    <property type="match status" value="1"/>
</dbReference>
<dbReference type="GO" id="GO:0009253">
    <property type="term" value="P:peptidoglycan catabolic process"/>
    <property type="evidence" value="ECO:0007669"/>
    <property type="project" value="InterPro"/>
</dbReference>
<dbReference type="PANTHER" id="PTHR30417">
    <property type="entry name" value="N-ACETYLMURAMOYL-L-ALANINE AMIDASE AMID"/>
    <property type="match status" value="1"/>
</dbReference>
<dbReference type="InterPro" id="IPR036505">
    <property type="entry name" value="Amidase/PGRP_sf"/>
</dbReference>
<dbReference type="InterPro" id="IPR051206">
    <property type="entry name" value="NAMLAA_amidase_2"/>
</dbReference>
<proteinExistence type="predicted"/>
<name>A0AAW3ZP47_9GAMM</name>
<reference evidence="6 7" key="1">
    <citation type="submission" date="2020-09" db="EMBL/GenBank/DDBJ databases">
        <title>Pseudoxanthomonas sp. CAU 1598 isolated from sand of Yaerae Beach.</title>
        <authorList>
            <person name="Kim W."/>
        </authorList>
    </citation>
    <scope>NUCLEOTIDE SEQUENCE [LARGE SCALE GENOMIC DNA]</scope>
    <source>
        <strain evidence="6 7">CAU 1598</strain>
    </source>
</reference>
<dbReference type="Gene3D" id="3.40.80.10">
    <property type="entry name" value="Peptidoglycan recognition protein-like"/>
    <property type="match status" value="1"/>
</dbReference>
<protein>
    <recommendedName>
        <fullName evidence="2">N-acetylmuramoyl-L-alanine amidase</fullName>
        <ecNumber evidence="2">3.5.1.28</ecNumber>
    </recommendedName>
</protein>